<reference evidence="1 2" key="1">
    <citation type="submission" date="2019-01" db="EMBL/GenBank/DDBJ databases">
        <title>Lacibacter sp. strain TTM-7.</title>
        <authorList>
            <person name="Chen W.-M."/>
        </authorList>
    </citation>
    <scope>NUCLEOTIDE SEQUENCE [LARGE SCALE GENOMIC DNA]</scope>
    <source>
        <strain evidence="1 2">TTM-7</strain>
    </source>
</reference>
<dbReference type="RefSeq" id="WP_129132682.1">
    <property type="nucleotide sequence ID" value="NZ_SDHW01000008.1"/>
</dbReference>
<comment type="caution">
    <text evidence="1">The sequence shown here is derived from an EMBL/GenBank/DDBJ whole genome shotgun (WGS) entry which is preliminary data.</text>
</comment>
<dbReference type="AlphaFoldDB" id="A0A4Q1CDY6"/>
<name>A0A4Q1CDY6_9BACT</name>
<evidence type="ECO:0000313" key="2">
    <source>
        <dbReference type="Proteomes" id="UP000290204"/>
    </source>
</evidence>
<dbReference type="EMBL" id="SDHW01000008">
    <property type="protein sequence ID" value="RXK57758.1"/>
    <property type="molecule type" value="Genomic_DNA"/>
</dbReference>
<sequence>MPFLVRKINRAKWFQLDITKSDEVSADAITNCLKTTRNTLSVWHIESEDDLDNAALAIVANQEHLDTIDVVILDENSLQKYSLDVVVSPGETPVSSLINAHRDIAELTFTKLGQVKEHIIERIRHDKLKRYTVASLKKILLDAIAKGILQKNDLKETLRAKL</sequence>
<dbReference type="Proteomes" id="UP000290204">
    <property type="component" value="Unassembled WGS sequence"/>
</dbReference>
<organism evidence="1 2">
    <name type="scientific">Lacibacter luteus</name>
    <dbReference type="NCBI Taxonomy" id="2508719"/>
    <lineage>
        <taxon>Bacteria</taxon>
        <taxon>Pseudomonadati</taxon>
        <taxon>Bacteroidota</taxon>
        <taxon>Chitinophagia</taxon>
        <taxon>Chitinophagales</taxon>
        <taxon>Chitinophagaceae</taxon>
        <taxon>Lacibacter</taxon>
    </lineage>
</organism>
<dbReference type="OrthoDB" id="1493284at2"/>
<keyword evidence="2" id="KW-1185">Reference proteome</keyword>
<accession>A0A4Q1CDY6</accession>
<proteinExistence type="predicted"/>
<gene>
    <name evidence="1" type="ORF">ESA94_19760</name>
</gene>
<protein>
    <submittedName>
        <fullName evidence="1">Uncharacterized protein</fullName>
    </submittedName>
</protein>
<evidence type="ECO:0000313" key="1">
    <source>
        <dbReference type="EMBL" id="RXK57758.1"/>
    </source>
</evidence>